<evidence type="ECO:0000313" key="1">
    <source>
        <dbReference type="Proteomes" id="UP000695007"/>
    </source>
</evidence>
<proteinExistence type="predicted"/>
<protein>
    <submittedName>
        <fullName evidence="2">Uncharacterized protein LOC105363592</fullName>
    </submittedName>
</protein>
<dbReference type="GeneID" id="105363592"/>
<accession>A0AAJ6YKA5</accession>
<name>A0AAJ6YKA5_9HYME</name>
<dbReference type="Proteomes" id="UP000695007">
    <property type="component" value="Unplaced"/>
</dbReference>
<dbReference type="AlphaFoldDB" id="A0AAJ6YKA5"/>
<gene>
    <name evidence="2" type="primary">LOC105363592</name>
</gene>
<evidence type="ECO:0000313" key="2">
    <source>
        <dbReference type="RefSeq" id="XP_011499631.1"/>
    </source>
</evidence>
<keyword evidence="1" id="KW-1185">Reference proteome</keyword>
<organism evidence="1 2">
    <name type="scientific">Ceratosolen solmsi marchali</name>
    <dbReference type="NCBI Taxonomy" id="326594"/>
    <lineage>
        <taxon>Eukaryota</taxon>
        <taxon>Metazoa</taxon>
        <taxon>Ecdysozoa</taxon>
        <taxon>Arthropoda</taxon>
        <taxon>Hexapoda</taxon>
        <taxon>Insecta</taxon>
        <taxon>Pterygota</taxon>
        <taxon>Neoptera</taxon>
        <taxon>Endopterygota</taxon>
        <taxon>Hymenoptera</taxon>
        <taxon>Apocrita</taxon>
        <taxon>Proctotrupomorpha</taxon>
        <taxon>Chalcidoidea</taxon>
        <taxon>Agaonidae</taxon>
        <taxon>Agaoninae</taxon>
        <taxon>Ceratosolen</taxon>
    </lineage>
</organism>
<dbReference type="RefSeq" id="XP_011499631.1">
    <property type="nucleotide sequence ID" value="XM_011501329.1"/>
</dbReference>
<reference evidence="2" key="1">
    <citation type="submission" date="2025-08" db="UniProtKB">
        <authorList>
            <consortium name="RefSeq"/>
        </authorList>
    </citation>
    <scope>IDENTIFICATION</scope>
</reference>
<dbReference type="KEGG" id="csol:105363592"/>
<sequence length="112" mass="12830">MQVSIRACSCPFILHTFARPVCPNNQSKSAPPTCLQPIKRTCIKLRDRPSHSNRSISYLTKYKLQKATNFQRILPIELTASHISISIDHLNAVQQFKSNFFLINQWLIAYNG</sequence>